<protein>
    <submittedName>
        <fullName evidence="1">Uncharacterized protein</fullName>
    </submittedName>
</protein>
<sequence length="102" mass="11267">MDISAFIVNVPPAVTVMPLRIHHFVPAHLSPLASHHHSRRDARTSVTASLAPTRRIASKSSTWLRESGIPMKQHLVKMSLHVLWSKATAAFSSESEPMGIRP</sequence>
<organism evidence="1 2">
    <name type="scientific">Trichonephila inaurata madagascariensis</name>
    <dbReference type="NCBI Taxonomy" id="2747483"/>
    <lineage>
        <taxon>Eukaryota</taxon>
        <taxon>Metazoa</taxon>
        <taxon>Ecdysozoa</taxon>
        <taxon>Arthropoda</taxon>
        <taxon>Chelicerata</taxon>
        <taxon>Arachnida</taxon>
        <taxon>Araneae</taxon>
        <taxon>Araneomorphae</taxon>
        <taxon>Entelegynae</taxon>
        <taxon>Araneoidea</taxon>
        <taxon>Nephilidae</taxon>
        <taxon>Trichonephila</taxon>
        <taxon>Trichonephila inaurata</taxon>
    </lineage>
</organism>
<keyword evidence="2" id="KW-1185">Reference proteome</keyword>
<gene>
    <name evidence="1" type="ORF">TNIN_170191</name>
</gene>
<evidence type="ECO:0000313" key="2">
    <source>
        <dbReference type="Proteomes" id="UP000886998"/>
    </source>
</evidence>
<comment type="caution">
    <text evidence="1">The sequence shown here is derived from an EMBL/GenBank/DDBJ whole genome shotgun (WGS) entry which is preliminary data.</text>
</comment>
<dbReference type="EMBL" id="BMAV01021398">
    <property type="protein sequence ID" value="GFY75447.1"/>
    <property type="molecule type" value="Genomic_DNA"/>
</dbReference>
<dbReference type="Proteomes" id="UP000886998">
    <property type="component" value="Unassembled WGS sequence"/>
</dbReference>
<name>A0A8X6YP27_9ARAC</name>
<dbReference type="AlphaFoldDB" id="A0A8X6YP27"/>
<dbReference type="OrthoDB" id="10427036at2759"/>
<proteinExistence type="predicted"/>
<reference evidence="1" key="1">
    <citation type="submission" date="2020-08" db="EMBL/GenBank/DDBJ databases">
        <title>Multicomponent nature underlies the extraordinary mechanical properties of spider dragline silk.</title>
        <authorList>
            <person name="Kono N."/>
            <person name="Nakamura H."/>
            <person name="Mori M."/>
            <person name="Yoshida Y."/>
            <person name="Ohtoshi R."/>
            <person name="Malay A.D."/>
            <person name="Moran D.A.P."/>
            <person name="Tomita M."/>
            <person name="Numata K."/>
            <person name="Arakawa K."/>
        </authorList>
    </citation>
    <scope>NUCLEOTIDE SEQUENCE</scope>
</reference>
<accession>A0A8X6YP27</accession>
<evidence type="ECO:0000313" key="1">
    <source>
        <dbReference type="EMBL" id="GFY75447.1"/>
    </source>
</evidence>